<gene>
    <name evidence="1" type="ORF">S03H2_30244</name>
</gene>
<comment type="caution">
    <text evidence="1">The sequence shown here is derived from an EMBL/GenBank/DDBJ whole genome shotgun (WGS) entry which is preliminary data.</text>
</comment>
<name>X1HCB6_9ZZZZ</name>
<reference evidence="1" key="1">
    <citation type="journal article" date="2014" name="Front. Microbiol.">
        <title>High frequency of phylogenetically diverse reductive dehalogenase-homologous genes in deep subseafloor sedimentary metagenomes.</title>
        <authorList>
            <person name="Kawai M."/>
            <person name="Futagami T."/>
            <person name="Toyoda A."/>
            <person name="Takaki Y."/>
            <person name="Nishi S."/>
            <person name="Hori S."/>
            <person name="Arai W."/>
            <person name="Tsubouchi T."/>
            <person name="Morono Y."/>
            <person name="Uchiyama I."/>
            <person name="Ito T."/>
            <person name="Fujiyama A."/>
            <person name="Inagaki F."/>
            <person name="Takami H."/>
        </authorList>
    </citation>
    <scope>NUCLEOTIDE SEQUENCE</scope>
    <source>
        <strain evidence="1">Expedition CK06-06</strain>
    </source>
</reference>
<evidence type="ECO:0000313" key="1">
    <source>
        <dbReference type="EMBL" id="GAH54725.1"/>
    </source>
</evidence>
<sequence>MLKLTEKSKKELLNRHLGTGTIFIHTLDHEFESVNFFLGSKGEFYTEAACLKLADYFHQLAKELMQRIEKDESI</sequence>
<protein>
    <submittedName>
        <fullName evidence="1">Uncharacterized protein</fullName>
    </submittedName>
</protein>
<proteinExistence type="predicted"/>
<dbReference type="AlphaFoldDB" id="X1HCB6"/>
<accession>X1HCB6</accession>
<dbReference type="EMBL" id="BARU01018289">
    <property type="protein sequence ID" value="GAH54725.1"/>
    <property type="molecule type" value="Genomic_DNA"/>
</dbReference>
<organism evidence="1">
    <name type="scientific">marine sediment metagenome</name>
    <dbReference type="NCBI Taxonomy" id="412755"/>
    <lineage>
        <taxon>unclassified sequences</taxon>
        <taxon>metagenomes</taxon>
        <taxon>ecological metagenomes</taxon>
    </lineage>
</organism>